<dbReference type="InterPro" id="IPR051790">
    <property type="entry name" value="Cytochrome_c-biogenesis_DsbD"/>
</dbReference>
<feature type="domain" description="Cytochrome C biogenesis protein transmembrane" evidence="10">
    <location>
        <begin position="179"/>
        <end position="270"/>
    </location>
</feature>
<keyword evidence="6" id="KW-0812">Transmembrane</keyword>
<reference evidence="13" key="1">
    <citation type="journal article" date="2020" name="Nat. Commun.">
        <title>Genome assembly of wild tea tree DASZ reveals pedigree and selection history of tea varieties.</title>
        <authorList>
            <person name="Zhang W."/>
            <person name="Zhang Y."/>
            <person name="Qiu H."/>
            <person name="Guo Y."/>
            <person name="Wan H."/>
            <person name="Zhang X."/>
            <person name="Scossa F."/>
            <person name="Alseekh S."/>
            <person name="Zhang Q."/>
            <person name="Wang P."/>
            <person name="Xu L."/>
            <person name="Schmidt M.H."/>
            <person name="Jia X."/>
            <person name="Li D."/>
            <person name="Zhu A."/>
            <person name="Guo F."/>
            <person name="Chen W."/>
            <person name="Ni D."/>
            <person name="Usadel B."/>
            <person name="Fernie A.R."/>
            <person name="Wen W."/>
        </authorList>
    </citation>
    <scope>NUCLEOTIDE SEQUENCE [LARGE SCALE GENOMIC DNA]</scope>
    <source>
        <strain evidence="13">cv. G240</strain>
    </source>
</reference>
<keyword evidence="7" id="KW-0201">Cytochrome c-type biogenesis</keyword>
<protein>
    <recommendedName>
        <fullName evidence="14">Cytochrome C biogenesis protein transmembrane domain-containing protein</fullName>
    </recommendedName>
</protein>
<accession>A0A7J7H8W6</accession>
<keyword evidence="13" id="KW-1185">Reference proteome</keyword>
<dbReference type="GO" id="GO:0009507">
    <property type="term" value="C:chloroplast"/>
    <property type="evidence" value="ECO:0007669"/>
    <property type="project" value="UniProtKB-SubCell"/>
</dbReference>
<keyword evidence="4" id="KW-0150">Chloroplast</keyword>
<gene>
    <name evidence="12" type="ORF">HYC85_011282</name>
</gene>
<comment type="caution">
    <text evidence="12">The sequence shown here is derived from an EMBL/GenBank/DDBJ whole genome shotgun (WGS) entry which is preliminary data.</text>
</comment>
<dbReference type="Gene3D" id="3.40.50.920">
    <property type="match status" value="1"/>
</dbReference>
<dbReference type="Pfam" id="PF02780">
    <property type="entry name" value="Transketolase_C"/>
    <property type="match status" value="1"/>
</dbReference>
<evidence type="ECO:0000256" key="8">
    <source>
        <dbReference type="ARBA" id="ARBA00022989"/>
    </source>
</evidence>
<dbReference type="InterPro" id="IPR003834">
    <property type="entry name" value="Cyt_c_assmbl_TM_dom"/>
</dbReference>
<evidence type="ECO:0000313" key="13">
    <source>
        <dbReference type="Proteomes" id="UP000593564"/>
    </source>
</evidence>
<evidence type="ECO:0008006" key="14">
    <source>
        <dbReference type="Google" id="ProtNLM"/>
    </source>
</evidence>
<dbReference type="Pfam" id="PF02683">
    <property type="entry name" value="DsbD_TM"/>
    <property type="match status" value="1"/>
</dbReference>
<keyword evidence="5" id="KW-0934">Plastid</keyword>
<dbReference type="Proteomes" id="UP000593564">
    <property type="component" value="Unassembled WGS sequence"/>
</dbReference>
<dbReference type="AlphaFoldDB" id="A0A7J7H8W6"/>
<reference evidence="12 13" key="2">
    <citation type="submission" date="2020-07" db="EMBL/GenBank/DDBJ databases">
        <title>Genome assembly of wild tea tree DASZ reveals pedigree and selection history of tea varieties.</title>
        <authorList>
            <person name="Zhang W."/>
        </authorList>
    </citation>
    <scope>NUCLEOTIDE SEQUENCE [LARGE SCALE GENOMIC DNA]</scope>
    <source>
        <strain evidence="13">cv. G240</strain>
        <tissue evidence="12">Leaf</tissue>
    </source>
</reference>
<evidence type="ECO:0000256" key="2">
    <source>
        <dbReference type="ARBA" id="ARBA00004229"/>
    </source>
</evidence>
<dbReference type="InterPro" id="IPR033248">
    <property type="entry name" value="Transketolase_C"/>
</dbReference>
<sequence>MLVLGTYYAAVIENCTDFVGRVMVVDVGAGSGILSLFAALAVEILAKEGISAEVINLRSIRPLDTVTINASVQNTSRLVTVEEGCPQHGVGAEICASVIEESFMYLDAPSGKAFTAKRMQVLEPVGKETMDLLITETGIEVHKKGAQAQDDEDQLFEEVTFDRCFYIYGGPEQLEITFFIFLIIELQLPSFFNNFDPRAAAANFPSGVQAYLAGLTFALAASPCSTPVLATLLGYVAASKDPVIGGSLLLTYTTGYVAPLLLAASFAGALQWCSPLRRWYLYSVGPAFPSDNGLTTQEWKTCKCPVAFPVASQDFEKNPCVNEEKSYSFADCVGGAADGIGDADGIVLLVPAGAALLMEAFCPIKFQSRGREPCLRTTEPFSVPCLGHFAHFGVRFPVFGAVRPCASVRDRLTISACSGFWHTTYLLPFEGHWGLRNPLRYLCFITRKVTEGWEASNCCRNQLSLLRSLPEPVFSDFRANVEHPRVSVAKFQPHIFDLHTWEAPKRAWPASNCKITFLPLSSIAMLNTLGPFSPNFNHISVIYTHQRLLKVGGRPLKPIDPFDPLFPSQC</sequence>
<evidence type="ECO:0000256" key="9">
    <source>
        <dbReference type="ARBA" id="ARBA00023136"/>
    </source>
</evidence>
<evidence type="ECO:0000256" key="5">
    <source>
        <dbReference type="ARBA" id="ARBA00022640"/>
    </source>
</evidence>
<keyword evidence="8" id="KW-1133">Transmembrane helix</keyword>
<evidence type="ECO:0000259" key="11">
    <source>
        <dbReference type="Pfam" id="PF02780"/>
    </source>
</evidence>
<evidence type="ECO:0000256" key="3">
    <source>
        <dbReference type="ARBA" id="ARBA00006143"/>
    </source>
</evidence>
<evidence type="ECO:0000313" key="12">
    <source>
        <dbReference type="EMBL" id="KAF5949289.1"/>
    </source>
</evidence>
<keyword evidence="9" id="KW-0472">Membrane</keyword>
<dbReference type="SUPFAM" id="SSF52922">
    <property type="entry name" value="TK C-terminal domain-like"/>
    <property type="match status" value="1"/>
</dbReference>
<evidence type="ECO:0000256" key="7">
    <source>
        <dbReference type="ARBA" id="ARBA00022748"/>
    </source>
</evidence>
<dbReference type="GO" id="GO:0016020">
    <property type="term" value="C:membrane"/>
    <property type="evidence" value="ECO:0007669"/>
    <property type="project" value="UniProtKB-SubCell"/>
</dbReference>
<dbReference type="PANTHER" id="PTHR31272">
    <property type="entry name" value="CYTOCHROME C-TYPE BIOGENESIS PROTEIN HI_1454-RELATED"/>
    <property type="match status" value="1"/>
</dbReference>
<proteinExistence type="inferred from homology"/>
<comment type="similarity">
    <text evidence="3">Belongs to the DsbD family.</text>
</comment>
<evidence type="ECO:0000259" key="10">
    <source>
        <dbReference type="Pfam" id="PF02683"/>
    </source>
</evidence>
<dbReference type="PANTHER" id="PTHR31272:SF6">
    <property type="entry name" value="CYTOCHROME C-TYPE BIOGENESIS CCDA-LIKE CHLOROPLASTIC PROTEIN"/>
    <property type="match status" value="1"/>
</dbReference>
<feature type="domain" description="Transketolase C-terminal" evidence="11">
    <location>
        <begin position="37"/>
        <end position="110"/>
    </location>
</feature>
<evidence type="ECO:0000256" key="4">
    <source>
        <dbReference type="ARBA" id="ARBA00022528"/>
    </source>
</evidence>
<name>A0A7J7H8W6_CAMSI</name>
<dbReference type="GO" id="GO:0017004">
    <property type="term" value="P:cytochrome complex assembly"/>
    <property type="evidence" value="ECO:0007669"/>
    <property type="project" value="UniProtKB-KW"/>
</dbReference>
<organism evidence="12 13">
    <name type="scientific">Camellia sinensis</name>
    <name type="common">Tea plant</name>
    <name type="synonym">Thea sinensis</name>
    <dbReference type="NCBI Taxonomy" id="4442"/>
    <lineage>
        <taxon>Eukaryota</taxon>
        <taxon>Viridiplantae</taxon>
        <taxon>Streptophyta</taxon>
        <taxon>Embryophyta</taxon>
        <taxon>Tracheophyta</taxon>
        <taxon>Spermatophyta</taxon>
        <taxon>Magnoliopsida</taxon>
        <taxon>eudicotyledons</taxon>
        <taxon>Gunneridae</taxon>
        <taxon>Pentapetalae</taxon>
        <taxon>asterids</taxon>
        <taxon>Ericales</taxon>
        <taxon>Theaceae</taxon>
        <taxon>Camellia</taxon>
    </lineage>
</organism>
<comment type="subcellular location">
    <subcellularLocation>
        <location evidence="1">Membrane</location>
        <topology evidence="1">Multi-pass membrane protein</topology>
    </subcellularLocation>
    <subcellularLocation>
        <location evidence="2">Plastid</location>
        <location evidence="2">Chloroplast</location>
    </subcellularLocation>
</comment>
<evidence type="ECO:0000256" key="6">
    <source>
        <dbReference type="ARBA" id="ARBA00022692"/>
    </source>
</evidence>
<dbReference type="EMBL" id="JACBKZ010000005">
    <property type="protein sequence ID" value="KAF5949289.1"/>
    <property type="molecule type" value="Genomic_DNA"/>
</dbReference>
<dbReference type="InterPro" id="IPR009014">
    <property type="entry name" value="Transketo_C/PFOR_II"/>
</dbReference>
<evidence type="ECO:0000256" key="1">
    <source>
        <dbReference type="ARBA" id="ARBA00004141"/>
    </source>
</evidence>